<organism evidence="1 2">
    <name type="scientific">candidate division WOR-3 bacterium</name>
    <dbReference type="NCBI Taxonomy" id="2052148"/>
    <lineage>
        <taxon>Bacteria</taxon>
        <taxon>Bacteria division WOR-3</taxon>
    </lineage>
</organism>
<comment type="caution">
    <text evidence="1">The sequence shown here is derived from an EMBL/GenBank/DDBJ whole genome shotgun (WGS) entry which is preliminary data.</text>
</comment>
<gene>
    <name evidence="1" type="ORF">ENI34_00890</name>
</gene>
<sequence>MKGGIILTLILGVCFGSNFVVNGDFEDSLAVGWTEYSPSSYGYIARSTTYDPDSDYEVCVYRQGTGGLGTGYDKLYQIVDLPITNLDFSIKLKLYAYESGNGSNWCGAACALYYRDTNDVLLGVTRICRYTGGTPWYNSSTSHIIVASDTNWHTYTFNIEQELQNLSGVDPAEVAKVTVTLIDTAYNC</sequence>
<dbReference type="Gene3D" id="2.60.120.260">
    <property type="entry name" value="Galactose-binding domain-like"/>
    <property type="match status" value="1"/>
</dbReference>
<evidence type="ECO:0000313" key="1">
    <source>
        <dbReference type="EMBL" id="HEC77682.1"/>
    </source>
</evidence>
<dbReference type="Proteomes" id="UP000885826">
    <property type="component" value="Unassembled WGS sequence"/>
</dbReference>
<accession>A0A9C9JZ30</accession>
<dbReference type="AlphaFoldDB" id="A0A9C9JZ30"/>
<dbReference type="EMBL" id="DRIG01000012">
    <property type="protein sequence ID" value="HEC77682.1"/>
    <property type="molecule type" value="Genomic_DNA"/>
</dbReference>
<proteinExistence type="predicted"/>
<reference evidence="1" key="1">
    <citation type="journal article" date="2020" name="mSystems">
        <title>Genome- and Community-Level Interaction Insights into Carbon Utilization and Element Cycling Functions of Hydrothermarchaeota in Hydrothermal Sediment.</title>
        <authorList>
            <person name="Zhou Z."/>
            <person name="Liu Y."/>
            <person name="Xu W."/>
            <person name="Pan J."/>
            <person name="Luo Z.H."/>
            <person name="Li M."/>
        </authorList>
    </citation>
    <scope>NUCLEOTIDE SEQUENCE</scope>
    <source>
        <strain evidence="1">HyVt-388</strain>
    </source>
</reference>
<protein>
    <submittedName>
        <fullName evidence="1">Uncharacterized protein</fullName>
    </submittedName>
</protein>
<name>A0A9C9JZ30_UNCW3</name>
<evidence type="ECO:0000313" key="2">
    <source>
        <dbReference type="Proteomes" id="UP000885826"/>
    </source>
</evidence>